<name>T0FI55_9LEPT</name>
<dbReference type="RefSeq" id="WP_020987048.1">
    <property type="nucleotide sequence ID" value="NZ_AHMO02000004.1"/>
</dbReference>
<comment type="caution">
    <text evidence="2">The sequence shown here is derived from an EMBL/GenBank/DDBJ whole genome shotgun (WGS) entry which is preliminary data.</text>
</comment>
<reference evidence="2" key="1">
    <citation type="submission" date="2013-05" db="EMBL/GenBank/DDBJ databases">
        <authorList>
            <person name="Harkins D.M."/>
            <person name="Durkin A.S."/>
            <person name="Brinkac L.M."/>
            <person name="Haft D.H."/>
            <person name="Selengut J.D."/>
            <person name="Sanka R."/>
            <person name="DePew J."/>
            <person name="Purushe J."/>
            <person name="Hartskeerl R.A."/>
            <person name="Ahmed A."/>
            <person name="van der Linden H."/>
            <person name="Goris M.G.A."/>
            <person name="Vinetz J.M."/>
            <person name="Sutton G.G."/>
            <person name="Nierman W.C."/>
            <person name="Fouts D.E."/>
        </authorList>
    </citation>
    <scope>NUCLEOTIDE SEQUENCE [LARGE SCALE GENOMIC DNA]</scope>
    <source>
        <strain evidence="2">5399</strain>
    </source>
</reference>
<keyword evidence="3" id="KW-1185">Reference proteome</keyword>
<dbReference type="OrthoDB" id="327495at2"/>
<protein>
    <recommendedName>
        <fullName evidence="4">Lipoprotein</fullName>
    </recommendedName>
</protein>
<organism evidence="2 3">
    <name type="scientific">Leptospira broomii serovar Hurstbridge str. 5399</name>
    <dbReference type="NCBI Taxonomy" id="1049789"/>
    <lineage>
        <taxon>Bacteria</taxon>
        <taxon>Pseudomonadati</taxon>
        <taxon>Spirochaetota</taxon>
        <taxon>Spirochaetia</taxon>
        <taxon>Leptospirales</taxon>
        <taxon>Leptospiraceae</taxon>
        <taxon>Leptospira</taxon>
    </lineage>
</organism>
<sequence>MKKNKYRIGLIVFLAALAWNCSSSATREVPNTKVNYKSAKFNETVNLSFEEAADKEIKEGNYFKSEEFLNYFKQELSNKGVLLAKAKETIEIKITEARIRSLGVAIWLGTFAGPDRIKGDVTVKNSKGEVIDTIKISVAYALGGFVGGQNKNRIGYLYSEFTKLLIEQFGLN</sequence>
<dbReference type="EMBL" id="AHMO02000004">
    <property type="protein sequence ID" value="EQA47287.1"/>
    <property type="molecule type" value="Genomic_DNA"/>
</dbReference>
<keyword evidence="1" id="KW-0732">Signal</keyword>
<dbReference type="AlphaFoldDB" id="T0FI55"/>
<dbReference type="Proteomes" id="UP000015454">
    <property type="component" value="Unassembled WGS sequence"/>
</dbReference>
<evidence type="ECO:0000313" key="2">
    <source>
        <dbReference type="EMBL" id="EQA47287.1"/>
    </source>
</evidence>
<gene>
    <name evidence="2" type="ORF">LEP1GSC050_0539</name>
</gene>
<evidence type="ECO:0000313" key="3">
    <source>
        <dbReference type="Proteomes" id="UP000015454"/>
    </source>
</evidence>
<feature type="signal peptide" evidence="1">
    <location>
        <begin position="1"/>
        <end position="25"/>
    </location>
</feature>
<feature type="chain" id="PRO_5004562508" description="Lipoprotein" evidence="1">
    <location>
        <begin position="26"/>
        <end position="172"/>
    </location>
</feature>
<accession>T0FI55</accession>
<evidence type="ECO:0000256" key="1">
    <source>
        <dbReference type="SAM" id="SignalP"/>
    </source>
</evidence>
<evidence type="ECO:0008006" key="4">
    <source>
        <dbReference type="Google" id="ProtNLM"/>
    </source>
</evidence>
<proteinExistence type="predicted"/>